<gene>
    <name evidence="2" type="ORF">HXA33_01685</name>
</gene>
<feature type="domain" description="Polymerase nucleotidyl transferase" evidence="1">
    <location>
        <begin position="51"/>
        <end position="116"/>
    </location>
</feature>
<dbReference type="SUPFAM" id="SSF81301">
    <property type="entry name" value="Nucleotidyltransferase"/>
    <property type="match status" value="1"/>
</dbReference>
<dbReference type="InterPro" id="IPR002934">
    <property type="entry name" value="Polymerase_NTP_transf_dom"/>
</dbReference>
<proteinExistence type="predicted"/>
<dbReference type="Proteomes" id="UP001057753">
    <property type="component" value="Unassembled WGS sequence"/>
</dbReference>
<dbReference type="GO" id="GO:0016779">
    <property type="term" value="F:nucleotidyltransferase activity"/>
    <property type="evidence" value="ECO:0007669"/>
    <property type="project" value="InterPro"/>
</dbReference>
<dbReference type="EMBL" id="JABXYM010000001">
    <property type="protein sequence ID" value="MCR6095261.1"/>
    <property type="molecule type" value="Genomic_DNA"/>
</dbReference>
<dbReference type="CDD" id="cd05403">
    <property type="entry name" value="NT_KNTase_like"/>
    <property type="match status" value="1"/>
</dbReference>
<evidence type="ECO:0000259" key="1">
    <source>
        <dbReference type="Pfam" id="PF01909"/>
    </source>
</evidence>
<comment type="caution">
    <text evidence="2">The sequence shown here is derived from an EMBL/GenBank/DDBJ whole genome shotgun (WGS) entry which is preliminary data.</text>
</comment>
<dbReference type="AlphaFoldDB" id="A0A9Q4AZF9"/>
<accession>A0A9Q4AZF9</accession>
<protein>
    <submittedName>
        <fullName evidence="2">Nucleotidyltransferase domain-containing protein</fullName>
    </submittedName>
</protein>
<dbReference type="RefSeq" id="WP_257819951.1">
    <property type="nucleotide sequence ID" value="NZ_JABXYM010000001.1"/>
</dbReference>
<reference evidence="2" key="1">
    <citation type="submission" date="2020-06" db="EMBL/GenBank/DDBJ databases">
        <title>Insight into the genomes of haloalkaliphilic bacilli from Kenyan soda lakes.</title>
        <authorList>
            <person name="Mwirichia R."/>
            <person name="Villamizar G.C."/>
            <person name="Poehlein A."/>
            <person name="Mugweru J."/>
            <person name="Kipnyargis A."/>
            <person name="Kiplimo D."/>
            <person name="Orwa P."/>
            <person name="Daniel R."/>
        </authorList>
    </citation>
    <scope>NUCLEOTIDE SEQUENCE</scope>
    <source>
        <strain evidence="2">B1096_S55</strain>
    </source>
</reference>
<evidence type="ECO:0000313" key="2">
    <source>
        <dbReference type="EMBL" id="MCR6095261.1"/>
    </source>
</evidence>
<organism evidence="2 3">
    <name type="scientific">Salipaludibacillus agaradhaerens</name>
    <name type="common">Bacillus agaradhaerens</name>
    <dbReference type="NCBI Taxonomy" id="76935"/>
    <lineage>
        <taxon>Bacteria</taxon>
        <taxon>Bacillati</taxon>
        <taxon>Bacillota</taxon>
        <taxon>Bacilli</taxon>
        <taxon>Bacillales</taxon>
        <taxon>Bacillaceae</taxon>
    </lineage>
</organism>
<dbReference type="Pfam" id="PF01909">
    <property type="entry name" value="NTP_transf_2"/>
    <property type="match status" value="1"/>
</dbReference>
<sequence>MKNNNVANGGEVELKLPSRKGVDSNGFIINPTGKDNIQSSFKPVLQAIVSLLQELFTEKVHSIYVYGSVGRGEAKEGLSDLDLTVILHSSLTEADIHMLNHATDRLLQDFKTVSKVDYDLNLYEDVLAKENVYEHGFWLRHMCTCLYGEDLSVHFKRMKPNEKISLALNKNFLQVMTQYREILLQETLSASKKRTILKRMIRGVYLKINVQDESWSTKITENLNIIQQYFPDEPLFREVAPMLHSEEELSQESLLTVVESFLNWYEKHE</sequence>
<evidence type="ECO:0000313" key="3">
    <source>
        <dbReference type="Proteomes" id="UP001057753"/>
    </source>
</evidence>
<dbReference type="InterPro" id="IPR043519">
    <property type="entry name" value="NT_sf"/>
</dbReference>
<keyword evidence="3" id="KW-1185">Reference proteome</keyword>
<dbReference type="Gene3D" id="3.30.460.10">
    <property type="entry name" value="Beta Polymerase, domain 2"/>
    <property type="match status" value="1"/>
</dbReference>
<name>A0A9Q4AZF9_SALAG</name>